<name>A0ABT2JJC2_9PSEU</name>
<dbReference type="Proteomes" id="UP001156441">
    <property type="component" value="Unassembled WGS sequence"/>
</dbReference>
<sequence length="57" mass="6432">MRGFHAVPRRPVPAVVTVEAESGGGTRRPRFLNLVVRAYREWDTGRPAEPVRYLVVS</sequence>
<keyword evidence="2" id="KW-1185">Reference proteome</keyword>
<accession>A0ABT2JJC2</accession>
<protein>
    <submittedName>
        <fullName evidence="1">Uncharacterized protein</fullName>
    </submittedName>
</protein>
<evidence type="ECO:0000313" key="1">
    <source>
        <dbReference type="EMBL" id="MCT2587978.1"/>
    </source>
</evidence>
<dbReference type="RefSeq" id="WP_260195905.1">
    <property type="nucleotide sequence ID" value="NZ_JAFFZE010000031.1"/>
</dbReference>
<reference evidence="1 2" key="1">
    <citation type="submission" date="2021-02" db="EMBL/GenBank/DDBJ databases">
        <title>Actinophytocola xerophila sp. nov., isolated from soil of cotton cropping field.</title>
        <authorList>
            <person name="Huang R."/>
            <person name="Chen X."/>
            <person name="Ge X."/>
            <person name="Liu W."/>
        </authorList>
    </citation>
    <scope>NUCLEOTIDE SEQUENCE [LARGE SCALE GENOMIC DNA]</scope>
    <source>
        <strain evidence="1 2">S1-96</strain>
    </source>
</reference>
<proteinExistence type="predicted"/>
<comment type="caution">
    <text evidence="1">The sequence shown here is derived from an EMBL/GenBank/DDBJ whole genome shotgun (WGS) entry which is preliminary data.</text>
</comment>
<dbReference type="EMBL" id="JAFFZE010000031">
    <property type="protein sequence ID" value="MCT2587978.1"/>
    <property type="molecule type" value="Genomic_DNA"/>
</dbReference>
<evidence type="ECO:0000313" key="2">
    <source>
        <dbReference type="Proteomes" id="UP001156441"/>
    </source>
</evidence>
<gene>
    <name evidence="1" type="ORF">JT362_33200</name>
</gene>
<organism evidence="1 2">
    <name type="scientific">Actinophytocola gossypii</name>
    <dbReference type="NCBI Taxonomy" id="2812003"/>
    <lineage>
        <taxon>Bacteria</taxon>
        <taxon>Bacillati</taxon>
        <taxon>Actinomycetota</taxon>
        <taxon>Actinomycetes</taxon>
        <taxon>Pseudonocardiales</taxon>
        <taxon>Pseudonocardiaceae</taxon>
    </lineage>
</organism>